<comment type="caution">
    <text evidence="1">The sequence shown here is derived from an EMBL/GenBank/DDBJ whole genome shotgun (WGS) entry which is preliminary data.</text>
</comment>
<dbReference type="AlphaFoldDB" id="A0AAD1XPT4"/>
<evidence type="ECO:0000313" key="1">
    <source>
        <dbReference type="EMBL" id="CAI2376751.1"/>
    </source>
</evidence>
<dbReference type="EMBL" id="CAMPGE010018324">
    <property type="protein sequence ID" value="CAI2376751.1"/>
    <property type="molecule type" value="Genomic_DNA"/>
</dbReference>
<evidence type="ECO:0000313" key="2">
    <source>
        <dbReference type="Proteomes" id="UP001295684"/>
    </source>
</evidence>
<dbReference type="Proteomes" id="UP001295684">
    <property type="component" value="Unassembled WGS sequence"/>
</dbReference>
<gene>
    <name evidence="1" type="ORF">ECRASSUSDP1_LOCUS18126</name>
</gene>
<organism evidence="1 2">
    <name type="scientific">Euplotes crassus</name>
    <dbReference type="NCBI Taxonomy" id="5936"/>
    <lineage>
        <taxon>Eukaryota</taxon>
        <taxon>Sar</taxon>
        <taxon>Alveolata</taxon>
        <taxon>Ciliophora</taxon>
        <taxon>Intramacronucleata</taxon>
        <taxon>Spirotrichea</taxon>
        <taxon>Hypotrichia</taxon>
        <taxon>Euplotida</taxon>
        <taxon>Euplotidae</taxon>
        <taxon>Moneuplotes</taxon>
    </lineage>
</organism>
<reference evidence="1" key="1">
    <citation type="submission" date="2023-07" db="EMBL/GenBank/DDBJ databases">
        <authorList>
            <consortium name="AG Swart"/>
            <person name="Singh M."/>
            <person name="Singh A."/>
            <person name="Seah K."/>
            <person name="Emmerich C."/>
        </authorList>
    </citation>
    <scope>NUCLEOTIDE SEQUENCE</scope>
    <source>
        <strain evidence="1">DP1</strain>
    </source>
</reference>
<keyword evidence="2" id="KW-1185">Reference proteome</keyword>
<protein>
    <submittedName>
        <fullName evidence="1">Uncharacterized protein</fullName>
    </submittedName>
</protein>
<accession>A0AAD1XPT4</accession>
<name>A0AAD1XPT4_EUPCR</name>
<proteinExistence type="predicted"/>
<sequence>MGNVSCYCELDNSKEDQPVVPLRFRSYKREPETSVSPKESKKPAIINFEGSTVDSHSVSVDVSELSCDFGIKEGIEIENTEKGNEIQVNSKLIPNNLSSFLQSVQSAVASDENSNNYVEGRDRRSLIRDGPIGTPISLMEENRTPKVRRTFPVLLAKDMSTVSIGRSKKILYAKLQEMGLIKPCRKYEDQNSCFCH</sequence>